<reference evidence="1 2" key="1">
    <citation type="submission" date="2014-09" db="EMBL/GenBank/DDBJ databases">
        <title>Whole genome shotgun sequence of Escherichia vulneris NBRC 102420.</title>
        <authorList>
            <person name="Yoshida Y."/>
            <person name="Hosoyama A."/>
            <person name="Tsuchikane K."/>
            <person name="Ohji S."/>
            <person name="Ichikawa N."/>
            <person name="Kimura A."/>
            <person name="Yamazoe A."/>
            <person name="Ezaki T."/>
            <person name="Fujita N."/>
        </authorList>
    </citation>
    <scope>NUCLEOTIDE SEQUENCE [LARGE SCALE GENOMIC DNA]</scope>
    <source>
        <strain evidence="1 2">NBRC 102420</strain>
    </source>
</reference>
<evidence type="ECO:0000313" key="1">
    <source>
        <dbReference type="EMBL" id="GAL57903.1"/>
    </source>
</evidence>
<dbReference type="EMBL" id="BBMZ01000008">
    <property type="protein sequence ID" value="GAL57903.1"/>
    <property type="molecule type" value="Genomic_DNA"/>
</dbReference>
<proteinExistence type="predicted"/>
<dbReference type="AlphaFoldDB" id="A0A090V1C9"/>
<dbReference type="Proteomes" id="UP000029462">
    <property type="component" value="Unassembled WGS sequence"/>
</dbReference>
<keyword evidence="2" id="KW-1185">Reference proteome</keyword>
<sequence>MPISSITIMRKANPAPINLDVISGDNVLPMAAKKKHININDFFCVDDPTWSSVPSLITDMY</sequence>
<organism evidence="1 2">
    <name type="scientific">Pseudescherichia vulneris NBRC 102420</name>
    <dbReference type="NCBI Taxonomy" id="1115515"/>
    <lineage>
        <taxon>Bacteria</taxon>
        <taxon>Pseudomonadati</taxon>
        <taxon>Pseudomonadota</taxon>
        <taxon>Gammaproteobacteria</taxon>
        <taxon>Enterobacterales</taxon>
        <taxon>Enterobacteriaceae</taxon>
        <taxon>Pseudescherichia</taxon>
    </lineage>
</organism>
<accession>A0A090V1C9</accession>
<gene>
    <name evidence="1" type="ORF">EV102420_08_03660</name>
</gene>
<evidence type="ECO:0000313" key="2">
    <source>
        <dbReference type="Proteomes" id="UP000029462"/>
    </source>
</evidence>
<name>A0A090V1C9_PSEVU</name>
<comment type="caution">
    <text evidence="1">The sequence shown here is derived from an EMBL/GenBank/DDBJ whole genome shotgun (WGS) entry which is preliminary data.</text>
</comment>
<protein>
    <submittedName>
        <fullName evidence="1">Uncharacterized protein</fullName>
    </submittedName>
</protein>